<accession>A0A420RBY0</accession>
<dbReference type="Pfam" id="PF24883">
    <property type="entry name" value="NPHP3_N"/>
    <property type="match status" value="1"/>
</dbReference>
<dbReference type="PANTHER" id="PTHR10039">
    <property type="entry name" value="AMELOGENIN"/>
    <property type="match status" value="1"/>
</dbReference>
<dbReference type="VEuPathDB" id="FungiDB:FOZG_15290"/>
<dbReference type="InterPro" id="IPR036770">
    <property type="entry name" value="Ankyrin_rpt-contain_sf"/>
</dbReference>
<dbReference type="Pfam" id="PF00023">
    <property type="entry name" value="Ank"/>
    <property type="match status" value="2"/>
</dbReference>
<dbReference type="SMART" id="SM00248">
    <property type="entry name" value="ANK"/>
    <property type="match status" value="5"/>
</dbReference>
<gene>
    <name evidence="4" type="ORF">BFJ68_g6426</name>
</gene>
<dbReference type="EMBL" id="MRCY01000025">
    <property type="protein sequence ID" value="RKL14463.1"/>
    <property type="molecule type" value="Genomic_DNA"/>
</dbReference>
<reference evidence="4 5" key="1">
    <citation type="journal article" date="2018" name="Sci. Rep.">
        <title>Characterisation of pathogen-specific regions and novel effector candidates in Fusarium oxysporum f. sp. cepae.</title>
        <authorList>
            <person name="Armitage A.D."/>
            <person name="Taylor A."/>
            <person name="Sobczyk M.K."/>
            <person name="Baxter L."/>
            <person name="Greenfield B.P."/>
            <person name="Bates H.J."/>
            <person name="Wilson F."/>
            <person name="Jackson A.C."/>
            <person name="Ott S."/>
            <person name="Harrison R.J."/>
            <person name="Clarkson J.P."/>
        </authorList>
    </citation>
    <scope>NUCLEOTIDE SEQUENCE [LARGE SCALE GENOMIC DNA]</scope>
    <source>
        <strain evidence="4 5">Fo_A28</strain>
    </source>
</reference>
<dbReference type="VEuPathDB" id="FungiDB:FOC1_g10005594"/>
<feature type="repeat" description="ANK" evidence="2">
    <location>
        <begin position="843"/>
        <end position="874"/>
    </location>
</feature>
<keyword evidence="1" id="KW-0677">Repeat</keyword>
<dbReference type="VEuPathDB" id="FungiDB:FOC4_g10005467"/>
<dbReference type="InterPro" id="IPR056884">
    <property type="entry name" value="NPHP3-like_N"/>
</dbReference>
<sequence>MSGPSQLHQAGSEFASTITGHNVDLGNKTLTRRDTAQTINYHNYYGHSTAILDEKACEHRGEKRKCTDEEAEQSRQINPPLENLLQSLRFNQIDARHDNIKKAHAKTCKWILKRGEYLDWLNPDKVDEHHGFLWIKGKPGAGKSTLMKFILSNARRRMKDKTIISFFFNARGEELEKSTTGMYRSLLLQMLQQLPRLHSLLDPGLILGISENHDWSVEALRTLFEQTLEGLGDSSVVVFIDALDECDESEIRSMVSSFKNLGNLSAAEGVSFQVCLASRHYPHITMPKKIELVLEGQEGHDQDIISYLDSELEIGDSKLAQEVRAQIKEKASGVFMWVVLVSGILQQKYDQGRIHTLKKTIREIPGDLHELFRDILTRDDTNKDELLLCIQWVLFARHPLKPEQLYFAIRSHTEYATCKWDRDEIPEDAVGNFILSSSKGLAEVTRAKQDPTVQFIHESVRDFLLKDNGLRVILLDASGDLSAESHDQLKKCCFEYTQSYWKENGLPAGDSKHQILETRVLADYGFPFLRYAVQNILYHANAAEEGHIDQTRFFGSFPLANWIRHNNVFQDKEVRRHTTGASLLYLLAEYNFGGLIESHQGSQSCFDIEGERYGAPILAAMATGSRPTVWKLLKRETRDEPATSRLHSLCNEYDVEKKRKHGIGRSFRFNTTWGLLCNILQDDDLIVASFAIASSKAYTSINFRTPRGETPFSVAIQHSHDISATLGFLIENGVYIESRDQLKRTPLCLAAANGNTAVVAFLLKNGANVQKTCMHGKTPLTYAARGGSEECMRLLISGGASVAATDDWGQTALFQAACSPNEPEAKMQLLIGHGADAHRVDNSGCTPLSYAALLGAKACQLLLDHGADVNAADNRGGTPLSYAASCHAYGAEDCVQLLLHRGAIPDKVDEAGNTALSYATTKAVQDLISSYI</sequence>
<dbReference type="VEuPathDB" id="FungiDB:FOIG_11576"/>
<dbReference type="InterPro" id="IPR027417">
    <property type="entry name" value="P-loop_NTPase"/>
</dbReference>
<feature type="repeat" description="ANK" evidence="2">
    <location>
        <begin position="742"/>
        <end position="774"/>
    </location>
</feature>
<dbReference type="Proteomes" id="UP000285860">
    <property type="component" value="Unassembled WGS sequence"/>
</dbReference>
<comment type="caution">
    <text evidence="4">The sequence shown here is derived from an EMBL/GenBank/DDBJ whole genome shotgun (WGS) entry which is preliminary data.</text>
</comment>
<evidence type="ECO:0000259" key="3">
    <source>
        <dbReference type="Pfam" id="PF24883"/>
    </source>
</evidence>
<evidence type="ECO:0000256" key="2">
    <source>
        <dbReference type="PROSITE-ProRule" id="PRU00023"/>
    </source>
</evidence>
<dbReference type="SUPFAM" id="SSF52540">
    <property type="entry name" value="P-loop containing nucleoside triphosphate hydrolases"/>
    <property type="match status" value="1"/>
</dbReference>
<dbReference type="VEuPathDB" id="FungiDB:FOMG_18254"/>
<dbReference type="VEuPathDB" id="FungiDB:HZS61_010981"/>
<name>A0A420RBY0_FUSOX</name>
<dbReference type="SUPFAM" id="SSF48403">
    <property type="entry name" value="Ankyrin repeat"/>
    <property type="match status" value="1"/>
</dbReference>
<proteinExistence type="predicted"/>
<dbReference type="PROSITE" id="PS50297">
    <property type="entry name" value="ANK_REP_REGION"/>
    <property type="match status" value="2"/>
</dbReference>
<protein>
    <recommendedName>
        <fullName evidence="3">Nephrocystin 3-like N-terminal domain-containing protein</fullName>
    </recommendedName>
</protein>
<dbReference type="PANTHER" id="PTHR10039:SF5">
    <property type="entry name" value="NACHT DOMAIN-CONTAINING PROTEIN"/>
    <property type="match status" value="1"/>
</dbReference>
<keyword evidence="2" id="KW-0040">ANK repeat</keyword>
<dbReference type="AlphaFoldDB" id="A0A420RBY0"/>
<feature type="repeat" description="ANK" evidence="2">
    <location>
        <begin position="707"/>
        <end position="741"/>
    </location>
</feature>
<feature type="domain" description="Nephrocystin 3-like N-terminal" evidence="3">
    <location>
        <begin position="107"/>
        <end position="279"/>
    </location>
</feature>
<dbReference type="PROSITE" id="PS50088">
    <property type="entry name" value="ANK_REPEAT"/>
    <property type="match status" value="4"/>
</dbReference>
<dbReference type="Gene3D" id="1.25.40.20">
    <property type="entry name" value="Ankyrin repeat-containing domain"/>
    <property type="match status" value="1"/>
</dbReference>
<feature type="repeat" description="ANK" evidence="2">
    <location>
        <begin position="775"/>
        <end position="807"/>
    </location>
</feature>
<dbReference type="InterPro" id="IPR002110">
    <property type="entry name" value="Ankyrin_rpt"/>
</dbReference>
<dbReference type="VEuPathDB" id="FungiDB:FOMG_09413"/>
<evidence type="ECO:0000313" key="4">
    <source>
        <dbReference type="EMBL" id="RKL14463.1"/>
    </source>
</evidence>
<dbReference type="VEuPathDB" id="FungiDB:FOXG_13444"/>
<organism evidence="4 5">
    <name type="scientific">Fusarium oxysporum</name>
    <name type="common">Fusarium vascular wilt</name>
    <dbReference type="NCBI Taxonomy" id="5507"/>
    <lineage>
        <taxon>Eukaryota</taxon>
        <taxon>Fungi</taxon>
        <taxon>Dikarya</taxon>
        <taxon>Ascomycota</taxon>
        <taxon>Pezizomycotina</taxon>
        <taxon>Sordariomycetes</taxon>
        <taxon>Hypocreomycetidae</taxon>
        <taxon>Hypocreales</taxon>
        <taxon>Nectriaceae</taxon>
        <taxon>Fusarium</taxon>
        <taxon>Fusarium oxysporum species complex</taxon>
    </lineage>
</organism>
<evidence type="ECO:0000256" key="1">
    <source>
        <dbReference type="ARBA" id="ARBA00022737"/>
    </source>
</evidence>
<dbReference type="Gene3D" id="3.40.50.300">
    <property type="entry name" value="P-loop containing nucleotide triphosphate hydrolases"/>
    <property type="match status" value="1"/>
</dbReference>
<dbReference type="Pfam" id="PF12796">
    <property type="entry name" value="Ank_2"/>
    <property type="match status" value="1"/>
</dbReference>
<dbReference type="PRINTS" id="PR01415">
    <property type="entry name" value="ANKYRIN"/>
</dbReference>
<evidence type="ECO:0000313" key="5">
    <source>
        <dbReference type="Proteomes" id="UP000285860"/>
    </source>
</evidence>